<accession>A0AAV4PJW8</accession>
<feature type="non-terminal residue" evidence="2">
    <location>
        <position position="161"/>
    </location>
</feature>
<gene>
    <name evidence="2" type="ORF">CEXT_763321</name>
</gene>
<protein>
    <submittedName>
        <fullName evidence="2">Uncharacterized protein</fullName>
    </submittedName>
</protein>
<comment type="caution">
    <text evidence="2">The sequence shown here is derived from an EMBL/GenBank/DDBJ whole genome shotgun (WGS) entry which is preliminary data.</text>
</comment>
<evidence type="ECO:0000256" key="1">
    <source>
        <dbReference type="SAM" id="Phobius"/>
    </source>
</evidence>
<reference evidence="2 3" key="1">
    <citation type="submission" date="2021-06" db="EMBL/GenBank/DDBJ databases">
        <title>Caerostris extrusa draft genome.</title>
        <authorList>
            <person name="Kono N."/>
            <person name="Arakawa K."/>
        </authorList>
    </citation>
    <scope>NUCLEOTIDE SEQUENCE [LARGE SCALE GENOMIC DNA]</scope>
</reference>
<keyword evidence="1" id="KW-0472">Membrane</keyword>
<feature type="transmembrane region" description="Helical" evidence="1">
    <location>
        <begin position="31"/>
        <end position="53"/>
    </location>
</feature>
<keyword evidence="3" id="KW-1185">Reference proteome</keyword>
<organism evidence="2 3">
    <name type="scientific">Caerostris extrusa</name>
    <name type="common">Bark spider</name>
    <name type="synonym">Caerostris bankana</name>
    <dbReference type="NCBI Taxonomy" id="172846"/>
    <lineage>
        <taxon>Eukaryota</taxon>
        <taxon>Metazoa</taxon>
        <taxon>Ecdysozoa</taxon>
        <taxon>Arthropoda</taxon>
        <taxon>Chelicerata</taxon>
        <taxon>Arachnida</taxon>
        <taxon>Araneae</taxon>
        <taxon>Araneomorphae</taxon>
        <taxon>Entelegynae</taxon>
        <taxon>Araneoidea</taxon>
        <taxon>Araneidae</taxon>
        <taxon>Caerostris</taxon>
    </lineage>
</organism>
<sequence>MHNPLGCFRSSNIKIALVAAVEKQSLDARPIVIPILSCVLCFPVLAFAVICALRYRAIRLRQKDRLKRVQSGVVFRVLVHKCGQFLLKIFPDDNIHPPIQESLQASSYFILLIYLGYKVVNSKKQSGEARGSCMFRGKFQGKARFFKHSEISISIIFPSST</sequence>
<keyword evidence="1" id="KW-1133">Transmembrane helix</keyword>
<evidence type="ECO:0000313" key="2">
    <source>
        <dbReference type="EMBL" id="GIX95472.1"/>
    </source>
</evidence>
<name>A0AAV4PJW8_CAEEX</name>
<dbReference type="AlphaFoldDB" id="A0AAV4PJW8"/>
<keyword evidence="1" id="KW-0812">Transmembrane</keyword>
<dbReference type="EMBL" id="BPLR01004524">
    <property type="protein sequence ID" value="GIX95472.1"/>
    <property type="molecule type" value="Genomic_DNA"/>
</dbReference>
<evidence type="ECO:0000313" key="3">
    <source>
        <dbReference type="Proteomes" id="UP001054945"/>
    </source>
</evidence>
<dbReference type="Proteomes" id="UP001054945">
    <property type="component" value="Unassembled WGS sequence"/>
</dbReference>
<proteinExistence type="predicted"/>